<reference evidence="3 4" key="1">
    <citation type="journal article" name="Sci. Rep.">
        <title>Telomere-to-telomere assembled and centromere annotated genomes of the two main subspecies of the button mushroom Agaricus bisporus reveal especially polymorphic chromosome ends.</title>
        <authorList>
            <person name="Sonnenberg A.S.M."/>
            <person name="Sedaghat-Telgerd N."/>
            <person name="Lavrijssen B."/>
            <person name="Ohm R.A."/>
            <person name="Hendrickx P.M."/>
            <person name="Scholtmeijer K."/>
            <person name="Baars J.J.P."/>
            <person name="van Peer A."/>
        </authorList>
    </citation>
    <scope>NUCLEOTIDE SEQUENCE [LARGE SCALE GENOMIC DNA]</scope>
    <source>
        <strain evidence="3 4">H119_p4</strain>
    </source>
</reference>
<dbReference type="EMBL" id="JABXXO010000006">
    <property type="protein sequence ID" value="KAF7776846.1"/>
    <property type="molecule type" value="Genomic_DNA"/>
</dbReference>
<proteinExistence type="predicted"/>
<feature type="transmembrane region" description="Helical" evidence="1">
    <location>
        <begin position="174"/>
        <end position="195"/>
    </location>
</feature>
<feature type="transmembrane region" description="Helical" evidence="1">
    <location>
        <begin position="123"/>
        <end position="144"/>
    </location>
</feature>
<gene>
    <name evidence="3" type="ORF">Agabi119p4_5239</name>
</gene>
<organism evidence="3 4">
    <name type="scientific">Agaricus bisporus var. burnettii</name>
    <dbReference type="NCBI Taxonomy" id="192524"/>
    <lineage>
        <taxon>Eukaryota</taxon>
        <taxon>Fungi</taxon>
        <taxon>Dikarya</taxon>
        <taxon>Basidiomycota</taxon>
        <taxon>Agaricomycotina</taxon>
        <taxon>Agaricomycetes</taxon>
        <taxon>Agaricomycetidae</taxon>
        <taxon>Agaricales</taxon>
        <taxon>Agaricineae</taxon>
        <taxon>Agaricaceae</taxon>
        <taxon>Agaricus</taxon>
    </lineage>
</organism>
<feature type="transmembrane region" description="Helical" evidence="1">
    <location>
        <begin position="57"/>
        <end position="78"/>
    </location>
</feature>
<dbReference type="InterPro" id="IPR045340">
    <property type="entry name" value="DUF6533"/>
</dbReference>
<evidence type="ECO:0000313" key="3">
    <source>
        <dbReference type="EMBL" id="KAF7776846.1"/>
    </source>
</evidence>
<feature type="domain" description="DUF6533" evidence="2">
    <location>
        <begin position="26"/>
        <end position="68"/>
    </location>
</feature>
<dbReference type="Pfam" id="PF20151">
    <property type="entry name" value="DUF6533"/>
    <property type="match status" value="1"/>
</dbReference>
<keyword evidence="1" id="KW-0472">Membrane</keyword>
<feature type="transmembrane region" description="Helical" evidence="1">
    <location>
        <begin position="90"/>
        <end position="111"/>
    </location>
</feature>
<sequence length="285" mass="32710">MWWWEIADIIAIECRVWSEKWQRTELCGATLMIFDWILNFTSEVESIWKTKWNVIKILYLTTRYIPLAFIPLDLSYIFTPSLSVSGCIAVYDTITVLYIIGLLAAECIFTIRTVAVWGKDKHVTYILFATFSAMCIVIPTLIGINLSRTSQRLVGFREFIQGQCSPVSGKSYKFLVATFAFTAAYDTMILTFMVARAFSISRWRVDSFLFKTVYGDGVSLVNIIFIFTTNSFFLLLQASFHSILACRVVLHIREQLSEADSKEVSLDGSRRRLNPRIRTRSQLST</sequence>
<protein>
    <recommendedName>
        <fullName evidence="2">DUF6533 domain-containing protein</fullName>
    </recommendedName>
</protein>
<evidence type="ECO:0000313" key="4">
    <source>
        <dbReference type="Proteomes" id="UP000629468"/>
    </source>
</evidence>
<comment type="caution">
    <text evidence="3">The sequence shown here is derived from an EMBL/GenBank/DDBJ whole genome shotgun (WGS) entry which is preliminary data.</text>
</comment>
<evidence type="ECO:0000259" key="2">
    <source>
        <dbReference type="Pfam" id="PF20151"/>
    </source>
</evidence>
<keyword evidence="1" id="KW-1133">Transmembrane helix</keyword>
<keyword evidence="1" id="KW-0812">Transmembrane</keyword>
<dbReference type="Proteomes" id="UP000629468">
    <property type="component" value="Unassembled WGS sequence"/>
</dbReference>
<dbReference type="AlphaFoldDB" id="A0A8H7F4V1"/>
<accession>A0A8H7F4V1</accession>
<evidence type="ECO:0000256" key="1">
    <source>
        <dbReference type="SAM" id="Phobius"/>
    </source>
</evidence>
<name>A0A8H7F4V1_AGABI</name>